<dbReference type="AlphaFoldDB" id="A0A1T0A1P2"/>
<dbReference type="EMBL" id="UGQE01000001">
    <property type="protein sequence ID" value="STZ10312.1"/>
    <property type="molecule type" value="Genomic_DNA"/>
</dbReference>
<dbReference type="Pfam" id="PF12697">
    <property type="entry name" value="Abhydrolase_6"/>
    <property type="match status" value="1"/>
</dbReference>
<name>A0A1T0A1P2_9GAMM</name>
<gene>
    <name evidence="3" type="primary">acoC</name>
    <name evidence="2" type="ORF">B0181_06560</name>
    <name evidence="3" type="ORF">NCTC10293_00644</name>
</gene>
<evidence type="ECO:0000313" key="5">
    <source>
        <dbReference type="Proteomes" id="UP000255279"/>
    </source>
</evidence>
<dbReference type="EMBL" id="MUXU01000038">
    <property type="protein sequence ID" value="OOR89624.1"/>
    <property type="molecule type" value="Genomic_DNA"/>
</dbReference>
<dbReference type="InterPro" id="IPR000073">
    <property type="entry name" value="AB_hydrolase_1"/>
</dbReference>
<dbReference type="STRING" id="34060.B0181_06560"/>
<dbReference type="OrthoDB" id="5853561at2"/>
<reference evidence="2 4" key="1">
    <citation type="submission" date="2017-02" db="EMBL/GenBank/DDBJ databases">
        <title>Draft genome sequence of Moraxella caviae CCUG 355 type strain.</title>
        <authorList>
            <person name="Engstrom-Jakobsson H."/>
            <person name="Salva-Serra F."/>
            <person name="Thorell K."/>
            <person name="Gonzales-Siles L."/>
            <person name="Karlsson R."/>
            <person name="Boulund F."/>
            <person name="Engstrand L."/>
            <person name="Moore E."/>
        </authorList>
    </citation>
    <scope>NUCLEOTIDE SEQUENCE [LARGE SCALE GENOMIC DNA]</scope>
    <source>
        <strain evidence="2 4">CCUG 355</strain>
    </source>
</reference>
<organism evidence="2 4">
    <name type="scientific">Moraxella caviae</name>
    <dbReference type="NCBI Taxonomy" id="34060"/>
    <lineage>
        <taxon>Bacteria</taxon>
        <taxon>Pseudomonadati</taxon>
        <taxon>Pseudomonadota</taxon>
        <taxon>Gammaproteobacteria</taxon>
        <taxon>Moraxellales</taxon>
        <taxon>Moraxellaceae</taxon>
        <taxon>Moraxella</taxon>
    </lineage>
</organism>
<dbReference type="Gene3D" id="3.40.50.1820">
    <property type="entry name" value="alpha/beta hydrolase"/>
    <property type="match status" value="1"/>
</dbReference>
<dbReference type="PRINTS" id="PR00111">
    <property type="entry name" value="ABHYDROLASE"/>
</dbReference>
<keyword evidence="4" id="KW-1185">Reference proteome</keyword>
<sequence>MTSITLQLSNNQSVHCLVQGTGEPLVLIHGVGMQAAAWYPQFEYFAKSHQVIALDMPGHGKSTPLSKGAMLSDFVDWAVLALQALGCELGFRSVNLAGHSMGSLIAAGVAITRADLVRRVALLNGVFMRSMEARRTVIERAACLSSGQVDSAVPLSRWFGDAPHEQACAKQVKAWLDDVNLSGYAAAYTAFAHGDDVYAKRFHEIGCPALFLTGDGDLNSTAAMSEQMAKLAKHGSAVIIKGERHMVNLTAPEQVNQAMQVWLNTPLTK</sequence>
<feature type="domain" description="AB hydrolase-1" evidence="1">
    <location>
        <begin position="25"/>
        <end position="258"/>
    </location>
</feature>
<dbReference type="GO" id="GO:0004742">
    <property type="term" value="F:dihydrolipoyllysine-residue acetyltransferase activity"/>
    <property type="evidence" value="ECO:0007669"/>
    <property type="project" value="UniProtKB-EC"/>
</dbReference>
<keyword evidence="3" id="KW-0012">Acyltransferase</keyword>
<evidence type="ECO:0000259" key="1">
    <source>
        <dbReference type="Pfam" id="PF12697"/>
    </source>
</evidence>
<dbReference type="InterPro" id="IPR029058">
    <property type="entry name" value="AB_hydrolase_fold"/>
</dbReference>
<reference evidence="3 5" key="2">
    <citation type="submission" date="2018-06" db="EMBL/GenBank/DDBJ databases">
        <authorList>
            <consortium name="Pathogen Informatics"/>
            <person name="Doyle S."/>
        </authorList>
    </citation>
    <scope>NUCLEOTIDE SEQUENCE [LARGE SCALE GENOMIC DNA]</scope>
    <source>
        <strain evidence="3 5">NCTC10293</strain>
    </source>
</reference>
<keyword evidence="3" id="KW-0808">Transferase</keyword>
<proteinExistence type="predicted"/>
<dbReference type="RefSeq" id="WP_078276705.1">
    <property type="nucleotide sequence ID" value="NZ_CAACXO010000046.1"/>
</dbReference>
<evidence type="ECO:0000313" key="4">
    <source>
        <dbReference type="Proteomes" id="UP000190435"/>
    </source>
</evidence>
<dbReference type="PANTHER" id="PTHR46438">
    <property type="entry name" value="ALPHA/BETA-HYDROLASES SUPERFAMILY PROTEIN"/>
    <property type="match status" value="1"/>
</dbReference>
<dbReference type="Proteomes" id="UP000190435">
    <property type="component" value="Unassembled WGS sequence"/>
</dbReference>
<dbReference type="GO" id="GO:0016787">
    <property type="term" value="F:hydrolase activity"/>
    <property type="evidence" value="ECO:0007669"/>
    <property type="project" value="UniProtKB-KW"/>
</dbReference>
<dbReference type="SUPFAM" id="SSF53474">
    <property type="entry name" value="alpha/beta-Hydrolases"/>
    <property type="match status" value="1"/>
</dbReference>
<dbReference type="PANTHER" id="PTHR46438:SF11">
    <property type="entry name" value="LIPASE-RELATED"/>
    <property type="match status" value="1"/>
</dbReference>
<evidence type="ECO:0000313" key="2">
    <source>
        <dbReference type="EMBL" id="OOR89624.1"/>
    </source>
</evidence>
<dbReference type="Proteomes" id="UP000255279">
    <property type="component" value="Unassembled WGS sequence"/>
</dbReference>
<accession>A0A1T0A1P2</accession>
<dbReference type="EC" id="2.3.1.12" evidence="3"/>
<evidence type="ECO:0000313" key="3">
    <source>
        <dbReference type="EMBL" id="STZ10312.1"/>
    </source>
</evidence>
<protein>
    <submittedName>
        <fullName evidence="2">Alpha/beta hydrolase</fullName>
    </submittedName>
    <submittedName>
        <fullName evidence="3">Dihydrolipoyllysine-residue acetyltransferase component of acetoin cleaving system</fullName>
        <ecNumber evidence="3">2.3.1.12</ecNumber>
    </submittedName>
</protein>
<keyword evidence="2" id="KW-0378">Hydrolase</keyword>